<keyword evidence="7" id="KW-0653">Protein transport</keyword>
<evidence type="ECO:0000256" key="3">
    <source>
        <dbReference type="ARBA" id="ARBA00015352"/>
    </source>
</evidence>
<dbReference type="Gene3D" id="1.25.10.10">
    <property type="entry name" value="Leucine-rich Repeat Variant"/>
    <property type="match status" value="1"/>
</dbReference>
<comment type="subunit">
    <text evidence="2">Interacts with KAR2.</text>
</comment>
<feature type="signal peptide" evidence="9">
    <location>
        <begin position="1"/>
        <end position="18"/>
    </location>
</feature>
<dbReference type="GO" id="GO:0015031">
    <property type="term" value="P:protein transport"/>
    <property type="evidence" value="ECO:0007669"/>
    <property type="project" value="UniProtKB-KW"/>
</dbReference>
<dbReference type="SUPFAM" id="SSF48371">
    <property type="entry name" value="ARM repeat"/>
    <property type="match status" value="1"/>
</dbReference>
<keyword evidence="8" id="KW-0811">Translocation</keyword>
<gene>
    <name evidence="10" type="ORF">FOB64_004027</name>
</gene>
<evidence type="ECO:0000256" key="7">
    <source>
        <dbReference type="ARBA" id="ARBA00022927"/>
    </source>
</evidence>
<dbReference type="GO" id="GO:0000774">
    <property type="term" value="F:adenyl-nucleotide exchange factor activity"/>
    <property type="evidence" value="ECO:0007669"/>
    <property type="project" value="InterPro"/>
</dbReference>
<evidence type="ECO:0000256" key="6">
    <source>
        <dbReference type="ARBA" id="ARBA00022824"/>
    </source>
</evidence>
<name>A0A8H6BWA6_CANAX</name>
<keyword evidence="5 9" id="KW-0732">Signal</keyword>
<comment type="similarity">
    <text evidence="1">Belongs to the SIL1 family.</text>
</comment>
<dbReference type="InterPro" id="IPR050693">
    <property type="entry name" value="Hsp70_NEF-Inhibitors"/>
</dbReference>
<dbReference type="PANTHER" id="PTHR19316:SF34">
    <property type="entry name" value="NUCLEOTIDE EXCHANGE FACTOR SIL1"/>
    <property type="match status" value="1"/>
</dbReference>
<evidence type="ECO:0000256" key="4">
    <source>
        <dbReference type="ARBA" id="ARBA00022448"/>
    </source>
</evidence>
<keyword evidence="6" id="KW-0256">Endoplasmic reticulum</keyword>
<dbReference type="InterPro" id="IPR011989">
    <property type="entry name" value="ARM-like"/>
</dbReference>
<accession>A0A8H6BWA6</accession>
<organism evidence="10 11">
    <name type="scientific">Candida albicans</name>
    <name type="common">Yeast</name>
    <dbReference type="NCBI Taxonomy" id="5476"/>
    <lineage>
        <taxon>Eukaryota</taxon>
        <taxon>Fungi</taxon>
        <taxon>Dikarya</taxon>
        <taxon>Ascomycota</taxon>
        <taxon>Saccharomycotina</taxon>
        <taxon>Pichiomycetes</taxon>
        <taxon>Debaryomycetaceae</taxon>
        <taxon>Candida/Lodderomyces clade</taxon>
        <taxon>Candida</taxon>
    </lineage>
</organism>
<dbReference type="EMBL" id="JABWAD010000055">
    <property type="protein sequence ID" value="KAF6066543.1"/>
    <property type="molecule type" value="Genomic_DNA"/>
</dbReference>
<dbReference type="FunFam" id="1.25.10.10:FF:001350">
    <property type="entry name" value="ER chaperone/ER translocation nucleotide exchange factor, putative"/>
    <property type="match status" value="1"/>
</dbReference>
<protein>
    <recommendedName>
        <fullName evidence="3">Nucleotide exchange factor SIL1</fullName>
    </recommendedName>
</protein>
<evidence type="ECO:0000256" key="9">
    <source>
        <dbReference type="SAM" id="SignalP"/>
    </source>
</evidence>
<sequence length="414" mass="47103">MKFSVLVLLASYLVGVNSSIVDTSEELICPDPENPLDCYPKLFVPTNEWQTIKPGQDIPPGLHVRLNIDTLEKETKLMSADEKDEPVQEVVVGGELQDHSREAITENLQKLHESKHPEVKQEHAHRTKVSQGDLSNFDAACSEIESFKPHESDVERLHLALDTLEELSHDIEFGVKLTSDKAIFQSFVNIANGASDPKITEKVYRVMGSSLRNNPEAISNILTNFDKSYVDNLFEQLANENDVLQKRILGIIQALVQNSHFARQYFSFDHSSGLNDLIAIFPKLGPNSKSRASNILEDLQLFPVTNDRRSLEDQDPESQVSKFIQNSFVGNKLDEKNFKSYFDQLVNLHQSNKSLRPSGDFLNWLAEEVESRKENKKRDDYSQEDKDFDEYMLRARHEVFGNPMGLRKAIADEL</sequence>
<evidence type="ECO:0000256" key="8">
    <source>
        <dbReference type="ARBA" id="ARBA00023010"/>
    </source>
</evidence>
<keyword evidence="4" id="KW-0813">Transport</keyword>
<evidence type="ECO:0000313" key="10">
    <source>
        <dbReference type="EMBL" id="KAF6066543.1"/>
    </source>
</evidence>
<comment type="caution">
    <text evidence="10">The sequence shown here is derived from an EMBL/GenBank/DDBJ whole genome shotgun (WGS) entry which is preliminary data.</text>
</comment>
<evidence type="ECO:0000256" key="1">
    <source>
        <dbReference type="ARBA" id="ARBA00010588"/>
    </source>
</evidence>
<evidence type="ECO:0000256" key="5">
    <source>
        <dbReference type="ARBA" id="ARBA00022729"/>
    </source>
</evidence>
<dbReference type="AlphaFoldDB" id="A0A8H6BWA6"/>
<dbReference type="GO" id="GO:0005783">
    <property type="term" value="C:endoplasmic reticulum"/>
    <property type="evidence" value="ECO:0007669"/>
    <property type="project" value="InterPro"/>
</dbReference>
<feature type="chain" id="PRO_5034825082" description="Nucleotide exchange factor SIL1" evidence="9">
    <location>
        <begin position="19"/>
        <end position="414"/>
    </location>
</feature>
<dbReference type="InterPro" id="IPR016024">
    <property type="entry name" value="ARM-type_fold"/>
</dbReference>
<proteinExistence type="inferred from homology"/>
<reference evidence="10 11" key="1">
    <citation type="submission" date="2020-03" db="EMBL/GenBank/DDBJ databases">
        <title>FDA dAtabase for Regulatory Grade micrObial Sequences (FDA-ARGOS): Supporting development and validation of Infectious Disease Dx tests.</title>
        <authorList>
            <person name="Campos J."/>
            <person name="Goldberg B."/>
            <person name="Tallon L."/>
            <person name="Sadzewicz L."/>
            <person name="Vavikolanu K."/>
            <person name="Mehta A."/>
            <person name="Aluvathingal J."/>
            <person name="Nadendla S."/>
            <person name="Nandy P."/>
            <person name="Geyer C."/>
            <person name="Yan Y."/>
            <person name="Sichtig H."/>
        </authorList>
    </citation>
    <scope>NUCLEOTIDE SEQUENCE [LARGE SCALE GENOMIC DNA]</scope>
    <source>
        <strain evidence="10 11">FDAARGOS_656</strain>
    </source>
</reference>
<evidence type="ECO:0000313" key="11">
    <source>
        <dbReference type="Proteomes" id="UP000536275"/>
    </source>
</evidence>
<dbReference type="Proteomes" id="UP000536275">
    <property type="component" value="Unassembled WGS sequence"/>
</dbReference>
<evidence type="ECO:0000256" key="2">
    <source>
        <dbReference type="ARBA" id="ARBA00011799"/>
    </source>
</evidence>
<dbReference type="PANTHER" id="PTHR19316">
    <property type="entry name" value="PROTEIN FOLDING REGULATOR"/>
    <property type="match status" value="1"/>
</dbReference>
<dbReference type="InterPro" id="IPR031884">
    <property type="entry name" value="Sil1_fungi"/>
</dbReference>
<dbReference type="Pfam" id="PF16782">
    <property type="entry name" value="SIL1"/>
    <property type="match status" value="1"/>
</dbReference>